<gene>
    <name evidence="1" type="ORF">GCM10007933_17600</name>
</gene>
<evidence type="ECO:0000313" key="1">
    <source>
        <dbReference type="EMBL" id="GLT22301.1"/>
    </source>
</evidence>
<name>A0ABQ6FBL7_9RHOO</name>
<protein>
    <recommendedName>
        <fullName evidence="3">Type I restriction endonuclease subunit M</fullName>
    </recommendedName>
</protein>
<dbReference type="EMBL" id="BSPX01000022">
    <property type="protein sequence ID" value="GLT22301.1"/>
    <property type="molecule type" value="Genomic_DNA"/>
</dbReference>
<evidence type="ECO:0000313" key="2">
    <source>
        <dbReference type="Proteomes" id="UP001157167"/>
    </source>
</evidence>
<keyword evidence="2" id="KW-1185">Reference proteome</keyword>
<proteinExistence type="predicted"/>
<organism evidence="1 2">
    <name type="scientific">Zoogloea oryzae</name>
    <dbReference type="NCBI Taxonomy" id="310767"/>
    <lineage>
        <taxon>Bacteria</taxon>
        <taxon>Pseudomonadati</taxon>
        <taxon>Pseudomonadota</taxon>
        <taxon>Betaproteobacteria</taxon>
        <taxon>Rhodocyclales</taxon>
        <taxon>Zoogloeaceae</taxon>
        <taxon>Zoogloea</taxon>
    </lineage>
</organism>
<comment type="caution">
    <text evidence="1">The sequence shown here is derived from an EMBL/GenBank/DDBJ whole genome shotgun (WGS) entry which is preliminary data.</text>
</comment>
<reference evidence="2" key="1">
    <citation type="journal article" date="2019" name="Int. J. Syst. Evol. Microbiol.">
        <title>The Global Catalogue of Microorganisms (GCM) 10K type strain sequencing project: providing services to taxonomists for standard genome sequencing and annotation.</title>
        <authorList>
            <consortium name="The Broad Institute Genomics Platform"/>
            <consortium name="The Broad Institute Genome Sequencing Center for Infectious Disease"/>
            <person name="Wu L."/>
            <person name="Ma J."/>
        </authorList>
    </citation>
    <scope>NUCLEOTIDE SEQUENCE [LARGE SCALE GENOMIC DNA]</scope>
    <source>
        <strain evidence="2">NBRC 102407</strain>
    </source>
</reference>
<dbReference type="RefSeq" id="WP_284187618.1">
    <property type="nucleotide sequence ID" value="NZ_BSPX01000022.1"/>
</dbReference>
<accession>A0ABQ6FBL7</accession>
<sequence>MNAATELRFPFGDVVATPGADALLREHNIAPVRLLARHLSGDWGQVSADDAQANEAAVATGGRILSSYAVGGQTVWLLTEGDRSATTFLLPAEY</sequence>
<evidence type="ECO:0008006" key="3">
    <source>
        <dbReference type="Google" id="ProtNLM"/>
    </source>
</evidence>
<dbReference type="Proteomes" id="UP001157167">
    <property type="component" value="Unassembled WGS sequence"/>
</dbReference>